<organism evidence="2 3">
    <name type="scientific">Desulfobulbus oralis</name>
    <dbReference type="NCBI Taxonomy" id="1986146"/>
    <lineage>
        <taxon>Bacteria</taxon>
        <taxon>Pseudomonadati</taxon>
        <taxon>Thermodesulfobacteriota</taxon>
        <taxon>Desulfobulbia</taxon>
        <taxon>Desulfobulbales</taxon>
        <taxon>Desulfobulbaceae</taxon>
        <taxon>Desulfobulbus</taxon>
    </lineage>
</organism>
<name>A0A2L1GPX3_9BACT</name>
<reference evidence="2 3" key="1">
    <citation type="journal article" date="2018" name="MBio">
        <title>Insights into the evolution of host association through the isolation and characterization of a novel human periodontal pathobiont, Desulfobulbus oralis.</title>
        <authorList>
            <person name="Cross K.L."/>
            <person name="Chirania P."/>
            <person name="Xiong W."/>
            <person name="Beall C.J."/>
            <person name="Elkins J.G."/>
            <person name="Giannone R.J."/>
            <person name="Griffen A.L."/>
            <person name="Guss A.M."/>
            <person name="Hettich R.L."/>
            <person name="Joshi S.S."/>
            <person name="Mokrzan E.M."/>
            <person name="Martin R.K."/>
            <person name="Zhulin I.B."/>
            <person name="Leys E.J."/>
            <person name="Podar M."/>
        </authorList>
    </citation>
    <scope>NUCLEOTIDE SEQUENCE [LARGE SCALE GENOMIC DNA]</scope>
    <source>
        <strain evidence="2 3">ORNL</strain>
    </source>
</reference>
<feature type="signal peptide" evidence="1">
    <location>
        <begin position="1"/>
        <end position="22"/>
    </location>
</feature>
<proteinExistence type="predicted"/>
<keyword evidence="3" id="KW-1185">Reference proteome</keyword>
<accession>A0A2L1GPX3</accession>
<sequence length="65" mass="7074">MQKLLALFCVLASLLPAAPALAAVPDAEFLKLCEQGSPAAVAQARRTAPIRTPRMYPAIRLWPMR</sequence>
<evidence type="ECO:0000313" key="2">
    <source>
        <dbReference type="EMBL" id="AVD71730.1"/>
    </source>
</evidence>
<keyword evidence="1" id="KW-0732">Signal</keyword>
<dbReference type="EMBL" id="CP021255">
    <property type="protein sequence ID" value="AVD71730.1"/>
    <property type="molecule type" value="Genomic_DNA"/>
</dbReference>
<protein>
    <submittedName>
        <fullName evidence="2">Uncharacterized protein</fullName>
    </submittedName>
</protein>
<dbReference type="AlphaFoldDB" id="A0A2L1GPX3"/>
<evidence type="ECO:0000256" key="1">
    <source>
        <dbReference type="SAM" id="SignalP"/>
    </source>
</evidence>
<evidence type="ECO:0000313" key="3">
    <source>
        <dbReference type="Proteomes" id="UP000239867"/>
    </source>
</evidence>
<dbReference type="Proteomes" id="UP000239867">
    <property type="component" value="Chromosome"/>
</dbReference>
<dbReference type="RefSeq" id="WP_104936964.1">
    <property type="nucleotide sequence ID" value="NZ_CP021255.1"/>
</dbReference>
<feature type="chain" id="PRO_5014850047" evidence="1">
    <location>
        <begin position="23"/>
        <end position="65"/>
    </location>
</feature>
<gene>
    <name evidence="2" type="ORF">CAY53_09845</name>
</gene>
<dbReference type="KEGG" id="deo:CAY53_09845"/>